<evidence type="ECO:0000313" key="4">
    <source>
        <dbReference type="Proteomes" id="UP000308917"/>
    </source>
</evidence>
<feature type="chain" id="PRO_5020711783" evidence="2">
    <location>
        <begin position="22"/>
        <end position="322"/>
    </location>
</feature>
<comment type="similarity">
    <text evidence="1">Belongs to the UPF0065 (bug) family.</text>
</comment>
<organism evidence="3 4">
    <name type="scientific">Lampropedia puyangensis</name>
    <dbReference type="NCBI Taxonomy" id="1330072"/>
    <lineage>
        <taxon>Bacteria</taxon>
        <taxon>Pseudomonadati</taxon>
        <taxon>Pseudomonadota</taxon>
        <taxon>Betaproteobacteria</taxon>
        <taxon>Burkholderiales</taxon>
        <taxon>Comamonadaceae</taxon>
        <taxon>Lampropedia</taxon>
    </lineage>
</organism>
<dbReference type="PIRSF" id="PIRSF017082">
    <property type="entry name" value="YflP"/>
    <property type="match status" value="1"/>
</dbReference>
<sequence length="322" mass="34072">MQRRTFLSLTALSFAGPWAYAGEANWPDAPIRLVVTFPPGGSSDVAARLLAPHVATILGQSVVIDNKPGGASVIGARHVAEAKADGYTLLMSNSAPLSISPTLMQAPPYDPVKSFSHLAYVGAVPTVFAVHPSVPVENFAQLLDWLRSQKGPTPFGSGGSASVAHIVGEQFAKSTGTDLLHVPYKGAGQMRSDLLGGQILFAIDALPQNLPLAKDGRVRLLAVTSKDRVAQAPDLPTVVELGYPQLVADNYVGVSAPAGLPEAIAVRLHQAFTQALAIPEVQEQLQAQGFVLEEQTRAQFAEFVRQQYEAWAPVVRATGATI</sequence>
<keyword evidence="2" id="KW-0732">Signal</keyword>
<keyword evidence="4" id="KW-1185">Reference proteome</keyword>
<comment type="caution">
    <text evidence="3">The sequence shown here is derived from an EMBL/GenBank/DDBJ whole genome shotgun (WGS) entry which is preliminary data.</text>
</comment>
<dbReference type="EMBL" id="STFG01000013">
    <property type="protein sequence ID" value="THT99663.1"/>
    <property type="molecule type" value="Genomic_DNA"/>
</dbReference>
<feature type="signal peptide" evidence="2">
    <location>
        <begin position="1"/>
        <end position="21"/>
    </location>
</feature>
<name>A0A4S8F0V8_9BURK</name>
<dbReference type="InterPro" id="IPR005064">
    <property type="entry name" value="BUG"/>
</dbReference>
<evidence type="ECO:0000256" key="2">
    <source>
        <dbReference type="SAM" id="SignalP"/>
    </source>
</evidence>
<dbReference type="RefSeq" id="WP_136574002.1">
    <property type="nucleotide sequence ID" value="NZ_STFG01000013.1"/>
</dbReference>
<accession>A0A4S8F0V8</accession>
<dbReference type="AlphaFoldDB" id="A0A4S8F0V8"/>
<dbReference type="Pfam" id="PF03401">
    <property type="entry name" value="TctC"/>
    <property type="match status" value="1"/>
</dbReference>
<dbReference type="PANTHER" id="PTHR42928:SF5">
    <property type="entry name" value="BLR1237 PROTEIN"/>
    <property type="match status" value="1"/>
</dbReference>
<dbReference type="PANTHER" id="PTHR42928">
    <property type="entry name" value="TRICARBOXYLATE-BINDING PROTEIN"/>
    <property type="match status" value="1"/>
</dbReference>
<dbReference type="Gene3D" id="3.40.190.150">
    <property type="entry name" value="Bordetella uptake gene, domain 1"/>
    <property type="match status" value="1"/>
</dbReference>
<gene>
    <name evidence="3" type="ORF">E9531_11985</name>
</gene>
<proteinExistence type="inferred from homology"/>
<dbReference type="OrthoDB" id="8958974at2"/>
<dbReference type="InterPro" id="IPR042100">
    <property type="entry name" value="Bug_dom1"/>
</dbReference>
<dbReference type="SUPFAM" id="SSF53850">
    <property type="entry name" value="Periplasmic binding protein-like II"/>
    <property type="match status" value="1"/>
</dbReference>
<dbReference type="CDD" id="cd07012">
    <property type="entry name" value="PBP2_Bug_TTT"/>
    <property type="match status" value="1"/>
</dbReference>
<reference evidence="3 4" key="1">
    <citation type="journal article" date="2015" name="Antonie Van Leeuwenhoek">
        <title>Lampropedia puyangensis sp. nov., isolated from symptomatic bark of Populus ? euramericana canker and emended description of Lampropedia hyalina (Ehrenberg 1832) Lee et al. 2004.</title>
        <authorList>
            <person name="Li Y."/>
            <person name="Wang T."/>
            <person name="Piao C.G."/>
            <person name="Wang L.F."/>
            <person name="Tian G.Z."/>
            <person name="Zhu T.H."/>
            <person name="Guo M.W."/>
        </authorList>
    </citation>
    <scope>NUCLEOTIDE SEQUENCE [LARGE SCALE GENOMIC DNA]</scope>
    <source>
        <strain evidence="3 4">2-bin</strain>
    </source>
</reference>
<dbReference type="Gene3D" id="3.40.190.10">
    <property type="entry name" value="Periplasmic binding protein-like II"/>
    <property type="match status" value="1"/>
</dbReference>
<evidence type="ECO:0000256" key="1">
    <source>
        <dbReference type="ARBA" id="ARBA00006987"/>
    </source>
</evidence>
<protein>
    <submittedName>
        <fullName evidence="3">Tripartite tricarboxylate transporter substrate binding protein</fullName>
    </submittedName>
</protein>
<dbReference type="Proteomes" id="UP000308917">
    <property type="component" value="Unassembled WGS sequence"/>
</dbReference>
<evidence type="ECO:0000313" key="3">
    <source>
        <dbReference type="EMBL" id="THT99663.1"/>
    </source>
</evidence>